<dbReference type="PANTHER" id="PTHR43105">
    <property type="entry name" value="RESPIRATORY NITRATE REDUCTASE"/>
    <property type="match status" value="1"/>
</dbReference>
<dbReference type="SUPFAM" id="SSF50692">
    <property type="entry name" value="ADC-like"/>
    <property type="match status" value="1"/>
</dbReference>
<evidence type="ECO:0000256" key="7">
    <source>
        <dbReference type="ARBA" id="ARBA00023002"/>
    </source>
</evidence>
<reference evidence="12 13" key="1">
    <citation type="journal article" date="2015" name="Genome Announc.">
        <title>Complete Genome Sequence of a Novel Bacterium within the Family Rhodocyclaceae That Degrades Polycyclic Aromatic Hydrocarbons.</title>
        <authorList>
            <person name="Singleton D.R."/>
            <person name="Dickey A.N."/>
            <person name="Scholl E.H."/>
            <person name="Wright F.A."/>
            <person name="Aitken M.D."/>
        </authorList>
    </citation>
    <scope>NUCLEOTIDE SEQUENCE [LARGE SCALE GENOMIC DNA]</scope>
    <source>
        <strain evidence="13">PG1-Ca6</strain>
    </source>
</reference>
<dbReference type="Gene3D" id="3.40.228.10">
    <property type="entry name" value="Dimethylsulfoxide Reductase, domain 2"/>
    <property type="match status" value="1"/>
</dbReference>
<dbReference type="Gene3D" id="2.20.25.90">
    <property type="entry name" value="ADC-like domains"/>
    <property type="match status" value="1"/>
</dbReference>
<evidence type="ECO:0000313" key="12">
    <source>
        <dbReference type="EMBL" id="AJP49648.1"/>
    </source>
</evidence>
<dbReference type="Gene3D" id="1.10.10.1100">
    <property type="entry name" value="BFD-like [2Fe-2S]-binding domain"/>
    <property type="match status" value="1"/>
</dbReference>
<sequence length="934" mass="100583">MQVSETRSVCCYCGTGCGVIIETVGAKVGSKVGSGETAKIINVRGDPDHPANFGRLCSKGASLHLTTQRTGRALVPELRTSRAESRVPVSWDTALDTAAERFAAIIKAHGPDAIAFYISGQLLTEDYYVFNKLARGLVGTNNIDSNSRLCMSSAVAGYKATLGSDAVPCSYDDIALSDLFLLAGSNTAWAHPIVFRRIEDAKVKNPELKIIVVDPRHTDTAAMADLHLAITPGSDVILYSTMLHVMLWEGLVDEAFIAAHTTGFSTLRDKVRELTPAAAAATCGVAADDIVKAARWFGQAKAPLSMWCQGLNQSTHGTSNNAALIHLHLATGKIGQPGMGPFSLTGQPNAMGGREVGAMANLLPGHRDLSNAADREELAALWGVPSIPDQPGKTAVELFDALHEGKIKAVWIACTNPAQSMPDQTKVREALVKAEFVVVQDAYADIETATFADLLLPAASWGEKEGTVTNSERRISRVRAAVSPPGEARPDWEIAAEFARRLGGKLGEKLGTPKVLPTGRADDTANRLFKFNDAAEIFAEHVGLTVGRDLDMSGMSHAILEKNGPQQWPFPQGAQGGQARLYADHRFATADGRALFAPLTFTLTAEATDARYPLRLTTGRLRDQWHGMSRTGRAARLAAHEPTPRLLLNMLDIERRGFKPGELARIKSRRGEIILPVSPSDELKPGQAFIAMHWGARSLSHAGVNQLMLSAFDPISKQPELKAAAIRIEPVELPYRLIALRAADDAQVADEQVLRWRDLLAKLLPSFDYAAVTLAGREHPFVMLSVANAMPLSKEMLDKLVAVLELEECTAYSDPHRAIVKRAKADATSDRLLGVLLAGETSAADWLRDLMASGQSIGELRRWLFAATAKPPLAMASAGRTVCNCFGVTETQINNLYRQGADLDALQAQLKCGTSCGSCLPELRRMGTPLAKAS</sequence>
<evidence type="ECO:0000256" key="4">
    <source>
        <dbReference type="ARBA" id="ARBA00022485"/>
    </source>
</evidence>
<dbReference type="HOGENOM" id="CLU_000422_13_1_4"/>
<dbReference type="PANTHER" id="PTHR43105:SF9">
    <property type="entry name" value="NADPH-FE(3+) OXIDOREDUCTASE SUBUNIT ALPHA"/>
    <property type="match status" value="1"/>
</dbReference>
<evidence type="ECO:0000256" key="5">
    <source>
        <dbReference type="ARBA" id="ARBA00022505"/>
    </source>
</evidence>
<evidence type="ECO:0000256" key="8">
    <source>
        <dbReference type="ARBA" id="ARBA00023004"/>
    </source>
</evidence>
<dbReference type="InterPro" id="IPR050123">
    <property type="entry name" value="Prok_molybdopt-oxidoreductase"/>
</dbReference>
<dbReference type="KEGG" id="rbu:PG1C_12090"/>
<dbReference type="RefSeq" id="WP_237218347.1">
    <property type="nucleotide sequence ID" value="NZ_CP010554.1"/>
</dbReference>
<dbReference type="EMBL" id="CP010554">
    <property type="protein sequence ID" value="AJP49648.1"/>
    <property type="molecule type" value="Genomic_DNA"/>
</dbReference>
<dbReference type="Pfam" id="PF04324">
    <property type="entry name" value="Fer2_BFD"/>
    <property type="match status" value="1"/>
</dbReference>
<dbReference type="GO" id="GO:0042128">
    <property type="term" value="P:nitrate assimilation"/>
    <property type="evidence" value="ECO:0007669"/>
    <property type="project" value="UniProtKB-KW"/>
</dbReference>
<dbReference type="InterPro" id="IPR007419">
    <property type="entry name" value="BFD-like_2Fe2S-bd_dom"/>
</dbReference>
<keyword evidence="10" id="KW-0534">Nitrate assimilation</keyword>
<evidence type="ECO:0000256" key="10">
    <source>
        <dbReference type="ARBA" id="ARBA00023063"/>
    </source>
</evidence>
<protein>
    <submittedName>
        <fullName evidence="12">Nitrate reductase</fullName>
    </submittedName>
</protein>
<dbReference type="InterPro" id="IPR009010">
    <property type="entry name" value="Asp_de-COase-like_dom_sf"/>
</dbReference>
<evidence type="ECO:0000259" key="11">
    <source>
        <dbReference type="PROSITE" id="PS51669"/>
    </source>
</evidence>
<keyword evidence="5" id="KW-0500">Molybdenum</keyword>
<keyword evidence="13" id="KW-1185">Reference proteome</keyword>
<keyword evidence="8" id="KW-0408">Iron</keyword>
<dbReference type="InterPro" id="IPR006656">
    <property type="entry name" value="Mopterin_OxRdtase"/>
</dbReference>
<keyword evidence="4" id="KW-0004">4Fe-4S</keyword>
<feature type="domain" description="4Fe-4S Mo/W bis-MGD-type" evidence="11">
    <location>
        <begin position="3"/>
        <end position="71"/>
    </location>
</feature>
<comment type="cofactor">
    <cofactor evidence="1">
        <name>Mo-bis(molybdopterin guanine dinucleotide)</name>
        <dbReference type="ChEBI" id="CHEBI:60539"/>
    </cofactor>
</comment>
<dbReference type="GO" id="GO:0043546">
    <property type="term" value="F:molybdopterin cofactor binding"/>
    <property type="evidence" value="ECO:0007669"/>
    <property type="project" value="InterPro"/>
</dbReference>
<dbReference type="InterPro" id="IPR006963">
    <property type="entry name" value="Mopterin_OxRdtase_4Fe-4S_dom"/>
</dbReference>
<accession>A0A0C5JCW1</accession>
<dbReference type="GO" id="GO:0051539">
    <property type="term" value="F:4 iron, 4 sulfur cluster binding"/>
    <property type="evidence" value="ECO:0007669"/>
    <property type="project" value="UniProtKB-KW"/>
</dbReference>
<organism evidence="12 13">
    <name type="scientific">Rugosibacter aromaticivorans</name>
    <dbReference type="NCBI Taxonomy" id="1565605"/>
    <lineage>
        <taxon>Bacteria</taxon>
        <taxon>Pseudomonadati</taxon>
        <taxon>Pseudomonadota</taxon>
        <taxon>Betaproteobacteria</taxon>
        <taxon>Nitrosomonadales</taxon>
        <taxon>Sterolibacteriaceae</taxon>
        <taxon>Rugosibacter</taxon>
    </lineage>
</organism>
<comment type="cofactor">
    <cofactor evidence="2">
        <name>[4Fe-4S] cluster</name>
        <dbReference type="ChEBI" id="CHEBI:49883"/>
    </cofactor>
</comment>
<dbReference type="PROSITE" id="PS51669">
    <property type="entry name" value="4FE4S_MOW_BIS_MGD"/>
    <property type="match status" value="1"/>
</dbReference>
<dbReference type="SUPFAM" id="SSF53706">
    <property type="entry name" value="Formate dehydrogenase/DMSO reductase, domains 1-3"/>
    <property type="match status" value="1"/>
</dbReference>
<evidence type="ECO:0000256" key="9">
    <source>
        <dbReference type="ARBA" id="ARBA00023014"/>
    </source>
</evidence>
<proteinExistence type="inferred from homology"/>
<dbReference type="Pfam" id="PF04879">
    <property type="entry name" value="Molybdop_Fe4S4"/>
    <property type="match status" value="1"/>
</dbReference>
<evidence type="ECO:0000313" key="13">
    <source>
        <dbReference type="Proteomes" id="UP000061603"/>
    </source>
</evidence>
<dbReference type="CDD" id="cd02791">
    <property type="entry name" value="MopB_CT_Nitrate-R-NapA-like"/>
    <property type="match status" value="1"/>
</dbReference>
<dbReference type="AlphaFoldDB" id="A0A0C5JCW1"/>
<dbReference type="InterPro" id="IPR041957">
    <property type="entry name" value="CT_Nitrate-R-NapA-like"/>
</dbReference>
<dbReference type="InterPro" id="IPR006657">
    <property type="entry name" value="MoPterin_dinucl-bd_dom"/>
</dbReference>
<dbReference type="InterPro" id="IPR041854">
    <property type="entry name" value="BFD-like_2Fe2S-bd_dom_sf"/>
</dbReference>
<dbReference type="GO" id="GO:0016491">
    <property type="term" value="F:oxidoreductase activity"/>
    <property type="evidence" value="ECO:0007669"/>
    <property type="project" value="UniProtKB-KW"/>
</dbReference>
<dbReference type="Pfam" id="PF00384">
    <property type="entry name" value="Molybdopterin"/>
    <property type="match status" value="1"/>
</dbReference>
<dbReference type="Proteomes" id="UP000061603">
    <property type="component" value="Chromosome"/>
</dbReference>
<dbReference type="GO" id="GO:0016020">
    <property type="term" value="C:membrane"/>
    <property type="evidence" value="ECO:0007669"/>
    <property type="project" value="TreeGrafter"/>
</dbReference>
<dbReference type="CDD" id="cd02754">
    <property type="entry name" value="MopB_Nitrate-R-NapA-like"/>
    <property type="match status" value="1"/>
</dbReference>
<evidence type="ECO:0000256" key="1">
    <source>
        <dbReference type="ARBA" id="ARBA00001942"/>
    </source>
</evidence>
<dbReference type="SMART" id="SM00926">
    <property type="entry name" value="Molybdop_Fe4S4"/>
    <property type="match status" value="1"/>
</dbReference>
<keyword evidence="9" id="KW-0411">Iron-sulfur</keyword>
<keyword evidence="7" id="KW-0560">Oxidoreductase</keyword>
<evidence type="ECO:0000256" key="3">
    <source>
        <dbReference type="ARBA" id="ARBA00008747"/>
    </source>
</evidence>
<dbReference type="GO" id="GO:0046872">
    <property type="term" value="F:metal ion binding"/>
    <property type="evidence" value="ECO:0007669"/>
    <property type="project" value="UniProtKB-KW"/>
</dbReference>
<gene>
    <name evidence="12" type="ORF">PG1C_12090</name>
</gene>
<dbReference type="Pfam" id="PF01568">
    <property type="entry name" value="Molydop_binding"/>
    <property type="match status" value="1"/>
</dbReference>
<evidence type="ECO:0000256" key="6">
    <source>
        <dbReference type="ARBA" id="ARBA00022723"/>
    </source>
</evidence>
<dbReference type="Gene3D" id="2.40.40.20">
    <property type="match status" value="1"/>
</dbReference>
<dbReference type="GO" id="GO:0045333">
    <property type="term" value="P:cellular respiration"/>
    <property type="evidence" value="ECO:0007669"/>
    <property type="project" value="UniProtKB-ARBA"/>
</dbReference>
<dbReference type="PATRIC" id="fig|1565605.3.peg.2564"/>
<dbReference type="STRING" id="1565605.PG1C_12090"/>
<dbReference type="GO" id="GO:1990204">
    <property type="term" value="C:oxidoreductase complex"/>
    <property type="evidence" value="ECO:0007669"/>
    <property type="project" value="UniProtKB-ARBA"/>
</dbReference>
<evidence type="ECO:0000256" key="2">
    <source>
        <dbReference type="ARBA" id="ARBA00001966"/>
    </source>
</evidence>
<name>A0A0C5JCW1_9PROT</name>
<keyword evidence="6" id="KW-0479">Metal-binding</keyword>
<dbReference type="Gene3D" id="3.40.50.740">
    <property type="match status" value="1"/>
</dbReference>
<comment type="similarity">
    <text evidence="3">Belongs to the prokaryotic molybdopterin-containing oxidoreductase family. NasA/NapA/NarB subfamily.</text>
</comment>